<sequence>MDYDGVNLHFEFEGRINALNPGLVYQGFNNCHILLSVELELYFSVALAVVGSAAFSPLLAAWAKVGPLATGCATQFAASRINILTLFSTACTPANMGSKDHLWWVG</sequence>
<accession>A0A9P6TA49</accession>
<keyword evidence="1" id="KW-0812">Transmembrane</keyword>
<gene>
    <name evidence="2" type="ORF">CROQUDRAFT_96586</name>
</gene>
<protein>
    <submittedName>
        <fullName evidence="2">Uncharacterized protein</fullName>
    </submittedName>
</protein>
<evidence type="ECO:0000313" key="3">
    <source>
        <dbReference type="Proteomes" id="UP000886653"/>
    </source>
</evidence>
<comment type="caution">
    <text evidence="2">The sequence shown here is derived from an EMBL/GenBank/DDBJ whole genome shotgun (WGS) entry which is preliminary data.</text>
</comment>
<evidence type="ECO:0000313" key="2">
    <source>
        <dbReference type="EMBL" id="KAG0143228.1"/>
    </source>
</evidence>
<dbReference type="Proteomes" id="UP000886653">
    <property type="component" value="Unassembled WGS sequence"/>
</dbReference>
<dbReference type="AlphaFoldDB" id="A0A9P6TA49"/>
<proteinExistence type="predicted"/>
<organism evidence="2 3">
    <name type="scientific">Cronartium quercuum f. sp. fusiforme G11</name>
    <dbReference type="NCBI Taxonomy" id="708437"/>
    <lineage>
        <taxon>Eukaryota</taxon>
        <taxon>Fungi</taxon>
        <taxon>Dikarya</taxon>
        <taxon>Basidiomycota</taxon>
        <taxon>Pucciniomycotina</taxon>
        <taxon>Pucciniomycetes</taxon>
        <taxon>Pucciniales</taxon>
        <taxon>Coleosporiaceae</taxon>
        <taxon>Cronartium</taxon>
    </lineage>
</organism>
<keyword evidence="1" id="KW-1133">Transmembrane helix</keyword>
<keyword evidence="1" id="KW-0472">Membrane</keyword>
<keyword evidence="3" id="KW-1185">Reference proteome</keyword>
<reference evidence="2" key="1">
    <citation type="submission" date="2013-11" db="EMBL/GenBank/DDBJ databases">
        <title>Genome sequence of the fusiform rust pathogen reveals effectors for host alternation and coevolution with pine.</title>
        <authorList>
            <consortium name="DOE Joint Genome Institute"/>
            <person name="Smith K."/>
            <person name="Pendleton A."/>
            <person name="Kubisiak T."/>
            <person name="Anderson C."/>
            <person name="Salamov A."/>
            <person name="Aerts A."/>
            <person name="Riley R."/>
            <person name="Clum A."/>
            <person name="Lindquist E."/>
            <person name="Ence D."/>
            <person name="Campbell M."/>
            <person name="Kronenberg Z."/>
            <person name="Feau N."/>
            <person name="Dhillon B."/>
            <person name="Hamelin R."/>
            <person name="Burleigh J."/>
            <person name="Smith J."/>
            <person name="Yandell M."/>
            <person name="Nelson C."/>
            <person name="Grigoriev I."/>
            <person name="Davis J."/>
        </authorList>
    </citation>
    <scope>NUCLEOTIDE SEQUENCE</scope>
    <source>
        <strain evidence="2">G11</strain>
    </source>
</reference>
<feature type="transmembrane region" description="Helical" evidence="1">
    <location>
        <begin position="41"/>
        <end position="62"/>
    </location>
</feature>
<dbReference type="EMBL" id="MU167325">
    <property type="protein sequence ID" value="KAG0143228.1"/>
    <property type="molecule type" value="Genomic_DNA"/>
</dbReference>
<evidence type="ECO:0000256" key="1">
    <source>
        <dbReference type="SAM" id="Phobius"/>
    </source>
</evidence>
<name>A0A9P6TA49_9BASI</name>